<accession>A0A4Q1BSL4</accession>
<comment type="caution">
    <text evidence="1">The sequence shown here is derived from an EMBL/GenBank/DDBJ whole genome shotgun (WGS) entry which is preliminary data.</text>
</comment>
<dbReference type="VEuPathDB" id="FungiDB:TREMEDRAFT_61968"/>
<dbReference type="InParanoid" id="A0A4Q1BSL4"/>
<reference evidence="1 2" key="1">
    <citation type="submission" date="2016-06" db="EMBL/GenBank/DDBJ databases">
        <title>Evolution of pathogenesis and genome organization in the Tremellales.</title>
        <authorList>
            <person name="Cuomo C."/>
            <person name="Litvintseva A."/>
            <person name="Heitman J."/>
            <person name="Chen Y."/>
            <person name="Sun S."/>
            <person name="Springer D."/>
            <person name="Dromer F."/>
            <person name="Young S."/>
            <person name="Zeng Q."/>
            <person name="Chapman S."/>
            <person name="Gujja S."/>
            <person name="Saif S."/>
            <person name="Birren B."/>
        </authorList>
    </citation>
    <scope>NUCLEOTIDE SEQUENCE [LARGE SCALE GENOMIC DNA]</scope>
    <source>
        <strain evidence="1 2">ATCC 28783</strain>
    </source>
</reference>
<organism evidence="1 2">
    <name type="scientific">Tremella mesenterica</name>
    <name type="common">Jelly fungus</name>
    <dbReference type="NCBI Taxonomy" id="5217"/>
    <lineage>
        <taxon>Eukaryota</taxon>
        <taxon>Fungi</taxon>
        <taxon>Dikarya</taxon>
        <taxon>Basidiomycota</taxon>
        <taxon>Agaricomycotina</taxon>
        <taxon>Tremellomycetes</taxon>
        <taxon>Tremellales</taxon>
        <taxon>Tremellaceae</taxon>
        <taxon>Tremella</taxon>
    </lineage>
</organism>
<dbReference type="VEuPathDB" id="FungiDB:TREMEDRAFT_61969"/>
<sequence length="303" mass="34078">MASTRHRAFIVPGTNPSVLSQAALQIFKKYRKEHSDYDAATVIVTLVWDDADEDFKVAIEAGATCRTKELSQAYQNSLQEWFAANPTIQRRDPVAVKDLKWASETAEQLSNNILWKGLHIIVPPIASTENQIEIVREIMEKSRYTKSFTSQPDLMSQSMSDSHKPQSDMPQFTTSVNLPAPIDNTAALDQALADYSAHFPEGFPLKRLITSVAWDVITRSWKVHMTFCLNPFTDVALLNAKYGIVVAEIEQSSVTNLRDPWAVHKVARDAKTKALEGWDGYDIEVLPLDPFSMASLPRVKTRR</sequence>
<dbReference type="Proteomes" id="UP000289152">
    <property type="component" value="Unassembled WGS sequence"/>
</dbReference>
<gene>
    <name evidence="1" type="ORF">M231_01650</name>
</gene>
<dbReference type="EMBL" id="SDIL01000012">
    <property type="protein sequence ID" value="RXK41019.1"/>
    <property type="molecule type" value="Genomic_DNA"/>
</dbReference>
<name>A0A4Q1BSL4_TREME</name>
<evidence type="ECO:0000313" key="1">
    <source>
        <dbReference type="EMBL" id="RXK41019.1"/>
    </source>
</evidence>
<proteinExistence type="predicted"/>
<protein>
    <submittedName>
        <fullName evidence="1">Uncharacterized protein</fullName>
    </submittedName>
</protein>
<evidence type="ECO:0000313" key="2">
    <source>
        <dbReference type="Proteomes" id="UP000289152"/>
    </source>
</evidence>
<keyword evidence="2" id="KW-1185">Reference proteome</keyword>
<dbReference type="AlphaFoldDB" id="A0A4Q1BSL4"/>